<dbReference type="Proteomes" id="UP001595455">
    <property type="component" value="Unassembled WGS sequence"/>
</dbReference>
<protein>
    <submittedName>
        <fullName evidence="1">Uncharacterized protein</fullName>
    </submittedName>
</protein>
<accession>A0ABV7BLM2</accession>
<evidence type="ECO:0000313" key="2">
    <source>
        <dbReference type="Proteomes" id="UP001595455"/>
    </source>
</evidence>
<organism evidence="1 2">
    <name type="scientific">Acinetobacter sichuanensis</name>
    <dbReference type="NCBI Taxonomy" id="2136183"/>
    <lineage>
        <taxon>Bacteria</taxon>
        <taxon>Pseudomonadati</taxon>
        <taxon>Pseudomonadota</taxon>
        <taxon>Gammaproteobacteria</taxon>
        <taxon>Moraxellales</taxon>
        <taxon>Moraxellaceae</taxon>
        <taxon>Acinetobacter</taxon>
    </lineage>
</organism>
<gene>
    <name evidence="1" type="ORF">ACFODO_20525</name>
</gene>
<name>A0ABV7BLM2_9GAMM</name>
<evidence type="ECO:0000313" key="1">
    <source>
        <dbReference type="EMBL" id="MFC2997583.1"/>
    </source>
</evidence>
<dbReference type="EMBL" id="JBHRSF010000150">
    <property type="protein sequence ID" value="MFC2997583.1"/>
    <property type="molecule type" value="Genomic_DNA"/>
</dbReference>
<proteinExistence type="predicted"/>
<reference evidence="2" key="1">
    <citation type="journal article" date="2019" name="Int. J. Syst. Evol. Microbiol.">
        <title>The Global Catalogue of Microorganisms (GCM) 10K type strain sequencing project: providing services to taxonomists for standard genome sequencing and annotation.</title>
        <authorList>
            <consortium name="The Broad Institute Genomics Platform"/>
            <consortium name="The Broad Institute Genome Sequencing Center for Infectious Disease"/>
            <person name="Wu L."/>
            <person name="Ma J."/>
        </authorList>
    </citation>
    <scope>NUCLEOTIDE SEQUENCE [LARGE SCALE GENOMIC DNA]</scope>
    <source>
        <strain evidence="2">KCTC 62575</strain>
    </source>
</reference>
<dbReference type="RefSeq" id="WP_378228121.1">
    <property type="nucleotide sequence ID" value="NZ_JBHRSF010000150.1"/>
</dbReference>
<sequence>MSLGNEIHEWRKQLVEKLLLNGVKPEDLEKQVNAAKLVVFGGRVVTATIEVPLKYADELKATLLEFSKKNGCLLDIN</sequence>
<keyword evidence="2" id="KW-1185">Reference proteome</keyword>
<comment type="caution">
    <text evidence="1">The sequence shown here is derived from an EMBL/GenBank/DDBJ whole genome shotgun (WGS) entry which is preliminary data.</text>
</comment>